<evidence type="ECO:0000313" key="12">
    <source>
        <dbReference type="Proteomes" id="UP000436522"/>
    </source>
</evidence>
<comment type="catalytic activity">
    <reaction evidence="1">
        <text>[protein]-peptidylproline (omega=180) = [protein]-peptidylproline (omega=0)</text>
        <dbReference type="Rhea" id="RHEA:16237"/>
        <dbReference type="Rhea" id="RHEA-COMP:10747"/>
        <dbReference type="Rhea" id="RHEA-COMP:10748"/>
        <dbReference type="ChEBI" id="CHEBI:83833"/>
        <dbReference type="ChEBI" id="CHEBI:83834"/>
        <dbReference type="EC" id="5.2.1.8"/>
    </reaction>
</comment>
<dbReference type="InterPro" id="IPR027304">
    <property type="entry name" value="Trigger_fact/SurA_dom_sf"/>
</dbReference>
<protein>
    <recommendedName>
        <fullName evidence="4">Parvulin-like PPIase</fullName>
        <ecNumber evidence="3">5.2.1.8</ecNumber>
    </recommendedName>
    <alternativeName>
        <fullName evidence="6">Peptidyl-prolyl cis-trans isomerase plp</fullName>
    </alternativeName>
    <alternativeName>
        <fullName evidence="7">Rotamase plp</fullName>
    </alternativeName>
</protein>
<dbReference type="Proteomes" id="UP000436522">
    <property type="component" value="Unassembled WGS sequence"/>
</dbReference>
<organism evidence="11 12">
    <name type="scientific">Roseobacter cerasinus</name>
    <dbReference type="NCBI Taxonomy" id="2602289"/>
    <lineage>
        <taxon>Bacteria</taxon>
        <taxon>Pseudomonadati</taxon>
        <taxon>Pseudomonadota</taxon>
        <taxon>Alphaproteobacteria</taxon>
        <taxon>Rhodobacterales</taxon>
        <taxon>Roseobacteraceae</taxon>
        <taxon>Roseobacter</taxon>
    </lineage>
</organism>
<evidence type="ECO:0000259" key="10">
    <source>
        <dbReference type="PROSITE" id="PS50198"/>
    </source>
</evidence>
<evidence type="ECO:0000256" key="9">
    <source>
        <dbReference type="SAM" id="SignalP"/>
    </source>
</evidence>
<feature type="domain" description="PpiC" evidence="10">
    <location>
        <begin position="140"/>
        <end position="229"/>
    </location>
</feature>
<gene>
    <name evidence="11" type="primary">surA</name>
    <name evidence="11" type="ORF">So717_10610</name>
</gene>
<dbReference type="OrthoDB" id="14196at2"/>
<name>A0A640VLJ0_9RHOB</name>
<dbReference type="RefSeq" id="WP_159975187.1">
    <property type="nucleotide sequence ID" value="NZ_BLIV01000002.1"/>
</dbReference>
<evidence type="ECO:0000256" key="3">
    <source>
        <dbReference type="ARBA" id="ARBA00013194"/>
    </source>
</evidence>
<evidence type="ECO:0000313" key="11">
    <source>
        <dbReference type="EMBL" id="GFE49308.1"/>
    </source>
</evidence>
<proteinExistence type="inferred from homology"/>
<dbReference type="EMBL" id="BLIV01000002">
    <property type="protein sequence ID" value="GFE49308.1"/>
    <property type="molecule type" value="Genomic_DNA"/>
</dbReference>
<comment type="similarity">
    <text evidence="2">Belongs to the PpiC/parvulin rotamase family.</text>
</comment>
<evidence type="ECO:0000256" key="5">
    <source>
        <dbReference type="ARBA" id="ARBA00023110"/>
    </source>
</evidence>
<reference evidence="11 12" key="1">
    <citation type="submission" date="2019-12" db="EMBL/GenBank/DDBJ databases">
        <title>Roseobacter cerasinus sp. nov., isolated from seawater around aquaculture.</title>
        <authorList>
            <person name="Muramatsu S."/>
            <person name="Takabe Y."/>
            <person name="Mori K."/>
            <person name="Takaichi S."/>
            <person name="Hanada S."/>
        </authorList>
    </citation>
    <scope>NUCLEOTIDE SEQUENCE [LARGE SCALE GENOMIC DNA]</scope>
    <source>
        <strain evidence="11 12">AI77</strain>
    </source>
</reference>
<dbReference type="Gene3D" id="3.10.50.40">
    <property type="match status" value="1"/>
</dbReference>
<dbReference type="Pfam" id="PF00639">
    <property type="entry name" value="Rotamase"/>
    <property type="match status" value="1"/>
</dbReference>
<feature type="chain" id="PRO_5024962434" description="Parvulin-like PPIase" evidence="9">
    <location>
        <begin position="24"/>
        <end position="287"/>
    </location>
</feature>
<dbReference type="InterPro" id="IPR000297">
    <property type="entry name" value="PPIase_PpiC"/>
</dbReference>
<dbReference type="PANTHER" id="PTHR47245:SF2">
    <property type="entry name" value="PEPTIDYL-PROLYL CIS-TRANS ISOMERASE HP_0175-RELATED"/>
    <property type="match status" value="1"/>
</dbReference>
<dbReference type="InterPro" id="IPR050245">
    <property type="entry name" value="PrsA_foldase"/>
</dbReference>
<dbReference type="EC" id="5.2.1.8" evidence="3"/>
<keyword evidence="8 11" id="KW-0413">Isomerase</keyword>
<keyword evidence="12" id="KW-1185">Reference proteome</keyword>
<evidence type="ECO:0000256" key="1">
    <source>
        <dbReference type="ARBA" id="ARBA00000971"/>
    </source>
</evidence>
<accession>A0A640VLJ0</accession>
<feature type="signal peptide" evidence="9">
    <location>
        <begin position="1"/>
        <end position="23"/>
    </location>
</feature>
<comment type="caution">
    <text evidence="11">The sequence shown here is derived from an EMBL/GenBank/DDBJ whole genome shotgun (WGS) entry which is preliminary data.</text>
</comment>
<evidence type="ECO:0000256" key="2">
    <source>
        <dbReference type="ARBA" id="ARBA00007656"/>
    </source>
</evidence>
<dbReference type="SUPFAM" id="SSF109998">
    <property type="entry name" value="Triger factor/SurA peptide-binding domain-like"/>
    <property type="match status" value="1"/>
</dbReference>
<evidence type="ECO:0000256" key="4">
    <source>
        <dbReference type="ARBA" id="ARBA00018370"/>
    </source>
</evidence>
<evidence type="ECO:0000256" key="6">
    <source>
        <dbReference type="ARBA" id="ARBA00030642"/>
    </source>
</evidence>
<dbReference type="AlphaFoldDB" id="A0A640VLJ0"/>
<evidence type="ECO:0000256" key="8">
    <source>
        <dbReference type="PROSITE-ProRule" id="PRU00278"/>
    </source>
</evidence>
<sequence>MQTPFRLLVSAALAAGLATASLAQDETPTEEPNAETVVATVNGVEITLGHMIAARSSLPEQYQQLDDKVLFDGILEQLVQQSALAQTFEGGTPLRITKSLENEERSLLAGEVVEGVLQEAITDEALQELYDRQFGNIDPEEEYNASHILVETEEQAKAVKQTIDDGADFGATARDKSIGPSGPNGGDLGWFSSGMMVPSFEAATIALGVGEVSDPVQTQFGWHIIKLNDSRQAEIPTLEDVRADLTQELSQIKAQEAIKSTTEAADVQVRADLGIDPAILKQTDLLD</sequence>
<keyword evidence="9" id="KW-0732">Signal</keyword>
<dbReference type="GO" id="GO:0003755">
    <property type="term" value="F:peptidyl-prolyl cis-trans isomerase activity"/>
    <property type="evidence" value="ECO:0007669"/>
    <property type="project" value="UniProtKB-KW"/>
</dbReference>
<dbReference type="PANTHER" id="PTHR47245">
    <property type="entry name" value="PEPTIDYLPROLYL ISOMERASE"/>
    <property type="match status" value="1"/>
</dbReference>
<keyword evidence="5 8" id="KW-0697">Rotamase</keyword>
<evidence type="ECO:0000256" key="7">
    <source>
        <dbReference type="ARBA" id="ARBA00031484"/>
    </source>
</evidence>
<dbReference type="InterPro" id="IPR046357">
    <property type="entry name" value="PPIase_dom_sf"/>
</dbReference>
<dbReference type="PROSITE" id="PS50198">
    <property type="entry name" value="PPIC_PPIASE_2"/>
    <property type="match status" value="1"/>
</dbReference>
<dbReference type="SUPFAM" id="SSF54534">
    <property type="entry name" value="FKBP-like"/>
    <property type="match status" value="1"/>
</dbReference>